<organism evidence="9 10">
    <name type="scientific">Cetobacterium ceti</name>
    <dbReference type="NCBI Taxonomy" id="180163"/>
    <lineage>
        <taxon>Bacteria</taxon>
        <taxon>Fusobacteriati</taxon>
        <taxon>Fusobacteriota</taxon>
        <taxon>Fusobacteriia</taxon>
        <taxon>Fusobacteriales</taxon>
        <taxon>Fusobacteriaceae</taxon>
        <taxon>Cetobacterium</taxon>
    </lineage>
</organism>
<gene>
    <name evidence="9" type="ORF">SAMN02745174_01032</name>
</gene>
<feature type="transmembrane region" description="Helical" evidence="8">
    <location>
        <begin position="288"/>
        <end position="307"/>
    </location>
</feature>
<sequence length="445" mass="46525">MENKLVLQVDEKPGSLSTWVLLSLQHIFAAFSGIVTVPIIFGSSLGFNTLEMGEIISDMLIVSGVITIFQCYGFGKFGSKLPQVMGSNFTFIGPGLAIGGAAIALNGGSPQGAYGAILGASLIGALVQTILGSFTDKLREIFPPVVQGCVVSLIGMTIIGVAVDWFAGGFGAPDYGSPSNLLLGFSVLAITIFLNQYGRGIFSSGAIFFGILSGYIIAGIMGKLDLSPILSAGYIHLPRPLKYGMEFKIQYIIPFVIAYLVALVESTGDTLACGKVCGVDMEKEGERLKGALMWGGMGSFVGALFNVTPTTTFSQNTGIVSLTGVASRWVVMGSGILLVLMGFFPKFSALVAVMPNPVLGGAGVVMFGMIAAVGIGIFREVDYTKGNMIIVGISISAGLAVTLKPEVLSKLPEFVRTILSSGITTGTLVAVFLSMMFTKFKGGEQ</sequence>
<evidence type="ECO:0000256" key="7">
    <source>
        <dbReference type="ARBA" id="ARBA00023136"/>
    </source>
</evidence>
<proteinExistence type="inferred from homology"/>
<keyword evidence="10" id="KW-1185">Reference proteome</keyword>
<comment type="similarity">
    <text evidence="2">Belongs to the nucleobase:cation symporter-2 (NCS2) (TC 2.A.40) family.</text>
</comment>
<feature type="transmembrane region" description="Helical" evidence="8">
    <location>
        <begin position="87"/>
        <end position="107"/>
    </location>
</feature>
<evidence type="ECO:0000256" key="5">
    <source>
        <dbReference type="ARBA" id="ARBA00022692"/>
    </source>
</evidence>
<dbReference type="OrthoDB" id="9805749at2"/>
<dbReference type="PROSITE" id="PS01116">
    <property type="entry name" value="XANTH_URACIL_PERMASE"/>
    <property type="match status" value="1"/>
</dbReference>
<dbReference type="AlphaFoldDB" id="A0A1T4LZL4"/>
<feature type="transmembrane region" description="Helical" evidence="8">
    <location>
        <begin position="141"/>
        <end position="163"/>
    </location>
</feature>
<dbReference type="EMBL" id="FUWX01000007">
    <property type="protein sequence ID" value="SJZ60087.1"/>
    <property type="molecule type" value="Genomic_DNA"/>
</dbReference>
<feature type="transmembrane region" description="Helical" evidence="8">
    <location>
        <begin position="415"/>
        <end position="437"/>
    </location>
</feature>
<dbReference type="STRING" id="180163.SAMN02745174_01032"/>
<feature type="transmembrane region" description="Helical" evidence="8">
    <location>
        <begin position="113"/>
        <end position="134"/>
    </location>
</feature>
<dbReference type="NCBIfam" id="NF037981">
    <property type="entry name" value="NCS2_1"/>
    <property type="match status" value="1"/>
</dbReference>
<evidence type="ECO:0000256" key="3">
    <source>
        <dbReference type="ARBA" id="ARBA00022448"/>
    </source>
</evidence>
<protein>
    <submittedName>
        <fullName evidence="9">Nucleobase:cation symporter-2, NCS2 family</fullName>
    </submittedName>
</protein>
<feature type="transmembrane region" description="Helical" evidence="8">
    <location>
        <begin position="201"/>
        <end position="221"/>
    </location>
</feature>
<dbReference type="PANTHER" id="PTHR42810">
    <property type="entry name" value="PURINE PERMEASE C1399.01C-RELATED"/>
    <property type="match status" value="1"/>
</dbReference>
<evidence type="ECO:0000256" key="8">
    <source>
        <dbReference type="SAM" id="Phobius"/>
    </source>
</evidence>
<keyword evidence="7 8" id="KW-0472">Membrane</keyword>
<evidence type="ECO:0000256" key="4">
    <source>
        <dbReference type="ARBA" id="ARBA00022475"/>
    </source>
</evidence>
<dbReference type="RefSeq" id="WP_078693544.1">
    <property type="nucleotide sequence ID" value="NZ_FUWX01000007.1"/>
</dbReference>
<keyword evidence="5 8" id="KW-0812">Transmembrane</keyword>
<dbReference type="NCBIfam" id="TIGR00801">
    <property type="entry name" value="ncs2"/>
    <property type="match status" value="1"/>
</dbReference>
<dbReference type="Pfam" id="PF00860">
    <property type="entry name" value="Xan_ur_permease"/>
    <property type="match status" value="1"/>
</dbReference>
<evidence type="ECO:0000313" key="9">
    <source>
        <dbReference type="EMBL" id="SJZ60087.1"/>
    </source>
</evidence>
<dbReference type="GO" id="GO:0042907">
    <property type="term" value="F:xanthine transmembrane transporter activity"/>
    <property type="evidence" value="ECO:0007669"/>
    <property type="project" value="TreeGrafter"/>
</dbReference>
<accession>A0A1T4LZL4</accession>
<feature type="transmembrane region" description="Helical" evidence="8">
    <location>
        <begin position="356"/>
        <end position="378"/>
    </location>
</feature>
<feature type="transmembrane region" description="Helical" evidence="8">
    <location>
        <begin position="20"/>
        <end position="43"/>
    </location>
</feature>
<feature type="transmembrane region" description="Helical" evidence="8">
    <location>
        <begin position="319"/>
        <end position="344"/>
    </location>
</feature>
<reference evidence="9 10" key="1">
    <citation type="submission" date="2017-02" db="EMBL/GenBank/DDBJ databases">
        <authorList>
            <person name="Peterson S.W."/>
        </authorList>
    </citation>
    <scope>NUCLEOTIDE SEQUENCE [LARGE SCALE GENOMIC DNA]</scope>
    <source>
        <strain evidence="9 10">ATCC 700028</strain>
    </source>
</reference>
<feature type="transmembrane region" description="Helical" evidence="8">
    <location>
        <begin position="384"/>
        <end position="403"/>
    </location>
</feature>
<evidence type="ECO:0000256" key="6">
    <source>
        <dbReference type="ARBA" id="ARBA00022989"/>
    </source>
</evidence>
<feature type="transmembrane region" description="Helical" evidence="8">
    <location>
        <begin position="55"/>
        <end position="75"/>
    </location>
</feature>
<evidence type="ECO:0000256" key="2">
    <source>
        <dbReference type="ARBA" id="ARBA00008821"/>
    </source>
</evidence>
<keyword evidence="3" id="KW-0813">Transport</keyword>
<dbReference type="InterPro" id="IPR006042">
    <property type="entry name" value="Xan_ur_permease"/>
</dbReference>
<dbReference type="Proteomes" id="UP000191153">
    <property type="component" value="Unassembled WGS sequence"/>
</dbReference>
<evidence type="ECO:0000313" key="10">
    <source>
        <dbReference type="Proteomes" id="UP000191153"/>
    </source>
</evidence>
<dbReference type="InterPro" id="IPR017588">
    <property type="entry name" value="UacT-like"/>
</dbReference>
<comment type="subcellular location">
    <subcellularLocation>
        <location evidence="1">Cell membrane</location>
        <topology evidence="1">Multi-pass membrane protein</topology>
    </subcellularLocation>
</comment>
<dbReference type="PANTHER" id="PTHR42810:SF2">
    <property type="entry name" value="PURINE PERMEASE C1399.01C-RELATED"/>
    <property type="match status" value="1"/>
</dbReference>
<dbReference type="NCBIfam" id="TIGR03173">
    <property type="entry name" value="pbuX"/>
    <property type="match status" value="1"/>
</dbReference>
<dbReference type="GO" id="GO:0005886">
    <property type="term" value="C:plasma membrane"/>
    <property type="evidence" value="ECO:0007669"/>
    <property type="project" value="UniProtKB-SubCell"/>
</dbReference>
<keyword evidence="4" id="KW-1003">Cell membrane</keyword>
<keyword evidence="6 8" id="KW-1133">Transmembrane helix</keyword>
<feature type="transmembrane region" description="Helical" evidence="8">
    <location>
        <begin position="175"/>
        <end position="194"/>
    </location>
</feature>
<evidence type="ECO:0000256" key="1">
    <source>
        <dbReference type="ARBA" id="ARBA00004651"/>
    </source>
</evidence>
<name>A0A1T4LZL4_9FUSO</name>
<dbReference type="InterPro" id="IPR006043">
    <property type="entry name" value="NCS2"/>
</dbReference>